<dbReference type="PANTHER" id="PTHR30546:SF23">
    <property type="entry name" value="FLAVOPROTEIN-LIKE PROTEIN YCP4-RELATED"/>
    <property type="match status" value="1"/>
</dbReference>
<comment type="similarity">
    <text evidence="1">Belongs to the WrbA family.</text>
</comment>
<dbReference type="Pfam" id="PF03358">
    <property type="entry name" value="FMN_red"/>
    <property type="match status" value="1"/>
</dbReference>
<dbReference type="PROSITE" id="PS50902">
    <property type="entry name" value="FLAVODOXIN_LIKE"/>
    <property type="match status" value="1"/>
</dbReference>
<evidence type="ECO:0000313" key="4">
    <source>
        <dbReference type="EMBL" id="KAG7086916.1"/>
    </source>
</evidence>
<dbReference type="AlphaFoldDB" id="A0A9P7RPK9"/>
<dbReference type="FunFam" id="3.40.50.360:FF:000001">
    <property type="entry name" value="NAD(P)H dehydrogenase (Quinone) FQR1-like"/>
    <property type="match status" value="1"/>
</dbReference>
<dbReference type="PANTHER" id="PTHR30546">
    <property type="entry name" value="FLAVODOXIN-RELATED PROTEIN WRBA-RELATED"/>
    <property type="match status" value="1"/>
</dbReference>
<keyword evidence="5" id="KW-1185">Reference proteome</keyword>
<evidence type="ECO:0000313" key="5">
    <source>
        <dbReference type="Proteomes" id="UP001049176"/>
    </source>
</evidence>
<organism evidence="4 5">
    <name type="scientific">Marasmius oreades</name>
    <name type="common">fairy-ring Marasmius</name>
    <dbReference type="NCBI Taxonomy" id="181124"/>
    <lineage>
        <taxon>Eukaryota</taxon>
        <taxon>Fungi</taxon>
        <taxon>Dikarya</taxon>
        <taxon>Basidiomycota</taxon>
        <taxon>Agaricomycotina</taxon>
        <taxon>Agaricomycetes</taxon>
        <taxon>Agaricomycetidae</taxon>
        <taxon>Agaricales</taxon>
        <taxon>Marasmiineae</taxon>
        <taxon>Marasmiaceae</taxon>
        <taxon>Marasmius</taxon>
    </lineage>
</organism>
<evidence type="ECO:0000256" key="2">
    <source>
        <dbReference type="SAM" id="MobiDB-lite"/>
    </source>
</evidence>
<reference evidence="4" key="1">
    <citation type="journal article" date="2021" name="Genome Biol. Evol.">
        <title>The assembled and annotated genome of the fairy-ring fungus Marasmius oreades.</title>
        <authorList>
            <person name="Hiltunen M."/>
            <person name="Ament-Velasquez S.L."/>
            <person name="Johannesson H."/>
        </authorList>
    </citation>
    <scope>NUCLEOTIDE SEQUENCE</scope>
    <source>
        <strain evidence="4">03SP1</strain>
    </source>
</reference>
<dbReference type="RefSeq" id="XP_043003387.1">
    <property type="nucleotide sequence ID" value="XM_043159781.1"/>
</dbReference>
<feature type="domain" description="Flavodoxin-like" evidence="3">
    <location>
        <begin position="50"/>
        <end position="238"/>
    </location>
</feature>
<dbReference type="GeneID" id="66071909"/>
<dbReference type="KEGG" id="more:E1B28_002833"/>
<evidence type="ECO:0000256" key="1">
    <source>
        <dbReference type="ARBA" id="ARBA00006961"/>
    </source>
</evidence>
<dbReference type="InterPro" id="IPR005025">
    <property type="entry name" value="FMN_Rdtase-like_dom"/>
</dbReference>
<protein>
    <submittedName>
        <fullName evidence="4">Flavodoxin-like fold protein</fullName>
    </submittedName>
</protein>
<sequence>MCFTKGQKGLFDDSNATKAKGEKPNTKLQDPPPQTLTQTKPQSTMSPPRVAIIIYSMYGHVATLAESVKTGFTRAGGSANIFQIPETLSAEVLGKMHAPPKPDYPIFDSHKLVDYDAFIFGIPTRYGNFPGQWKAFWDTTGGLWAKGALAGKYAAVFVTSGTPGGGQESTVLTSLSTLAHHGINYVPLGYSQTFALFSNLDEAHGGSPWGAGAFAGADGSRQPSALEKEIAETQGKQFWGVISKVNF</sequence>
<dbReference type="Gene3D" id="3.40.50.360">
    <property type="match status" value="1"/>
</dbReference>
<proteinExistence type="inferred from homology"/>
<dbReference type="NCBIfam" id="TIGR01755">
    <property type="entry name" value="flav_wrbA"/>
    <property type="match status" value="1"/>
</dbReference>
<dbReference type="Proteomes" id="UP001049176">
    <property type="component" value="Chromosome 10"/>
</dbReference>
<feature type="region of interest" description="Disordered" evidence="2">
    <location>
        <begin position="1"/>
        <end position="45"/>
    </location>
</feature>
<dbReference type="GO" id="GO:0016020">
    <property type="term" value="C:membrane"/>
    <property type="evidence" value="ECO:0007669"/>
    <property type="project" value="TreeGrafter"/>
</dbReference>
<accession>A0A9P7RPK9</accession>
<dbReference type="SUPFAM" id="SSF52218">
    <property type="entry name" value="Flavoproteins"/>
    <property type="match status" value="1"/>
</dbReference>
<dbReference type="GO" id="GO:0003955">
    <property type="term" value="F:NAD(P)H dehydrogenase (quinone) activity"/>
    <property type="evidence" value="ECO:0007669"/>
    <property type="project" value="InterPro"/>
</dbReference>
<dbReference type="GO" id="GO:0010181">
    <property type="term" value="F:FMN binding"/>
    <property type="evidence" value="ECO:0007669"/>
    <property type="project" value="InterPro"/>
</dbReference>
<dbReference type="EMBL" id="CM032190">
    <property type="protein sequence ID" value="KAG7086916.1"/>
    <property type="molecule type" value="Genomic_DNA"/>
</dbReference>
<name>A0A9P7RPK9_9AGAR</name>
<dbReference type="InterPro" id="IPR008254">
    <property type="entry name" value="Flavodoxin/NO_synth"/>
</dbReference>
<evidence type="ECO:0000259" key="3">
    <source>
        <dbReference type="PROSITE" id="PS50902"/>
    </source>
</evidence>
<dbReference type="NCBIfam" id="NF002999">
    <property type="entry name" value="PRK03767.1"/>
    <property type="match status" value="1"/>
</dbReference>
<gene>
    <name evidence="4" type="primary">PST2</name>
    <name evidence="4" type="ORF">E1B28_002833</name>
</gene>
<dbReference type="InterPro" id="IPR029039">
    <property type="entry name" value="Flavoprotein-like_sf"/>
</dbReference>
<dbReference type="OrthoDB" id="504689at2759"/>
<comment type="caution">
    <text evidence="4">The sequence shown here is derived from an EMBL/GenBank/DDBJ whole genome shotgun (WGS) entry which is preliminary data.</text>
</comment>
<dbReference type="InterPro" id="IPR010089">
    <property type="entry name" value="Flavoprotein_WrbA-like"/>
</dbReference>